<evidence type="ECO:0000256" key="7">
    <source>
        <dbReference type="SAM" id="Phobius"/>
    </source>
</evidence>
<dbReference type="GO" id="GO:0046872">
    <property type="term" value="F:metal ion binding"/>
    <property type="evidence" value="ECO:0007669"/>
    <property type="project" value="UniProtKB-KW"/>
</dbReference>
<evidence type="ECO:0000256" key="6">
    <source>
        <dbReference type="SAM" id="MobiDB-lite"/>
    </source>
</evidence>
<feature type="transmembrane region" description="Helical" evidence="7">
    <location>
        <begin position="408"/>
        <end position="426"/>
    </location>
</feature>
<dbReference type="AlphaFoldDB" id="A0A7S0EEM1"/>
<comment type="subcellular location">
    <subcellularLocation>
        <location evidence="1">Membrane</location>
        <topology evidence="1">Multi-pass membrane protein</topology>
    </subcellularLocation>
</comment>
<protein>
    <submittedName>
        <fullName evidence="8">Uncharacterized protein</fullName>
    </submittedName>
</protein>
<feature type="transmembrane region" description="Helical" evidence="7">
    <location>
        <begin position="255"/>
        <end position="276"/>
    </location>
</feature>
<accession>A0A7S0EEM1</accession>
<dbReference type="Pfam" id="PF13516">
    <property type="entry name" value="LRR_6"/>
    <property type="match status" value="1"/>
</dbReference>
<feature type="region of interest" description="Disordered" evidence="6">
    <location>
        <begin position="23"/>
        <end position="43"/>
    </location>
</feature>
<name>A0A7S0EEM1_9CRYP</name>
<feature type="transmembrane region" description="Helical" evidence="7">
    <location>
        <begin position="376"/>
        <end position="396"/>
    </location>
</feature>
<organism evidence="8">
    <name type="scientific">Hanusia phi</name>
    <dbReference type="NCBI Taxonomy" id="3032"/>
    <lineage>
        <taxon>Eukaryota</taxon>
        <taxon>Cryptophyceae</taxon>
        <taxon>Pyrenomonadales</taxon>
        <taxon>Geminigeraceae</taxon>
        <taxon>Hanusia</taxon>
    </lineage>
</organism>
<evidence type="ECO:0000256" key="5">
    <source>
        <dbReference type="PIRSR" id="PIRSR604254-1"/>
    </source>
</evidence>
<dbReference type="GO" id="GO:0016020">
    <property type="term" value="C:membrane"/>
    <property type="evidence" value="ECO:0007669"/>
    <property type="project" value="UniProtKB-SubCell"/>
</dbReference>
<dbReference type="Pfam" id="PF03006">
    <property type="entry name" value="HlyIII"/>
    <property type="match status" value="1"/>
</dbReference>
<keyword evidence="2 7" id="KW-0812">Transmembrane</keyword>
<feature type="transmembrane region" description="Helical" evidence="7">
    <location>
        <begin position="288"/>
        <end position="307"/>
    </location>
</feature>
<dbReference type="InterPro" id="IPR032675">
    <property type="entry name" value="LRR_dom_sf"/>
</dbReference>
<dbReference type="PANTHER" id="PTHR20855:SF3">
    <property type="entry name" value="LD03007P"/>
    <property type="match status" value="1"/>
</dbReference>
<evidence type="ECO:0000256" key="4">
    <source>
        <dbReference type="ARBA" id="ARBA00023136"/>
    </source>
</evidence>
<dbReference type="EMBL" id="HBEO01014175">
    <property type="protein sequence ID" value="CAD8482662.1"/>
    <property type="molecule type" value="Transcribed_RNA"/>
</dbReference>
<evidence type="ECO:0000256" key="3">
    <source>
        <dbReference type="ARBA" id="ARBA00022989"/>
    </source>
</evidence>
<keyword evidence="3 7" id="KW-1133">Transmembrane helix</keyword>
<dbReference type="InterPro" id="IPR004254">
    <property type="entry name" value="AdipoR/HlyIII-related"/>
</dbReference>
<dbReference type="PANTHER" id="PTHR20855">
    <property type="entry name" value="ADIPOR/PROGESTIN RECEPTOR-RELATED"/>
    <property type="match status" value="1"/>
</dbReference>
<feature type="transmembrane region" description="Helical" evidence="7">
    <location>
        <begin position="327"/>
        <end position="346"/>
    </location>
</feature>
<dbReference type="InterPro" id="IPR001611">
    <property type="entry name" value="Leu-rich_rpt"/>
</dbReference>
<dbReference type="Gene3D" id="3.80.10.10">
    <property type="entry name" value="Ribonuclease Inhibitor"/>
    <property type="match status" value="1"/>
</dbReference>
<feature type="compositionally biased region" description="Polar residues" evidence="6">
    <location>
        <begin position="29"/>
        <end position="43"/>
    </location>
</feature>
<feature type="transmembrane region" description="Helical" evidence="7">
    <location>
        <begin position="438"/>
        <end position="460"/>
    </location>
</feature>
<keyword evidence="5" id="KW-0862">Zinc</keyword>
<dbReference type="SUPFAM" id="SSF52047">
    <property type="entry name" value="RNI-like"/>
    <property type="match status" value="1"/>
</dbReference>
<evidence type="ECO:0000313" key="8">
    <source>
        <dbReference type="EMBL" id="CAD8482662.1"/>
    </source>
</evidence>
<proteinExistence type="predicted"/>
<reference evidence="8" key="1">
    <citation type="submission" date="2021-01" db="EMBL/GenBank/DDBJ databases">
        <authorList>
            <person name="Corre E."/>
            <person name="Pelletier E."/>
            <person name="Niang G."/>
            <person name="Scheremetjew M."/>
            <person name="Finn R."/>
            <person name="Kale V."/>
            <person name="Holt S."/>
            <person name="Cochrane G."/>
            <person name="Meng A."/>
            <person name="Brown T."/>
            <person name="Cohen L."/>
        </authorList>
    </citation>
    <scope>NUCLEOTIDE SEQUENCE</scope>
    <source>
        <strain evidence="8">CCMP325</strain>
    </source>
</reference>
<keyword evidence="4 7" id="KW-0472">Membrane</keyword>
<evidence type="ECO:0000256" key="2">
    <source>
        <dbReference type="ARBA" id="ARBA00022692"/>
    </source>
</evidence>
<keyword evidence="5" id="KW-0479">Metal-binding</keyword>
<feature type="transmembrane region" description="Helical" evidence="7">
    <location>
        <begin position="353"/>
        <end position="370"/>
    </location>
</feature>
<feature type="binding site" evidence="5">
    <location>
        <position position="308"/>
    </location>
    <ligand>
        <name>Zn(2+)</name>
        <dbReference type="ChEBI" id="CHEBI:29105"/>
    </ligand>
</feature>
<gene>
    <name evidence="8" type="ORF">HPHI1048_LOCUS9665</name>
</gene>
<sequence>MVKGDMKMAAFFKDINHAGIAREREDSDTVNSEASSSIVSDQSLADTLTPEDAAAGLSLRSSSDQCPASVDCYLDECRKYGIQPNPGVLVALRFQLRAMRPTAKFHCRDLMPLAEVLIKHGRACEHVKVADFSHARLQSHGAIVLSRILPHVKWERIEMQNNPIGGHGAKALASALSQCETVKHIGLRRCCIGTVGAAAIASELLEKDGNQSLSFLDLSTNHTGLQGVVRVKRSVLTRRRPVSIRMEGNIVLAEILSSATHGVGVLLSIVGSFLLMSRASKQSSTHQVAAGVYAISLVLLYITSTLYHSFFMLYSTKYVFHILDQCAIYLLIAGSYTPVLAVTLHAQPHWSQGLLSFMWIVCVCGLVHTSCNFGPWKGNISLLLYLLMGWAALICIKDVSRTMPSEGLWWMVTGGVIYTAGVPFFALDRDPSTSMLHVPLLLLLLPLVRALSVLFLALVLPP</sequence>
<evidence type="ECO:0000256" key="1">
    <source>
        <dbReference type="ARBA" id="ARBA00004141"/>
    </source>
</evidence>